<dbReference type="Proteomes" id="UP000012429">
    <property type="component" value="Unassembled WGS sequence"/>
</dbReference>
<proteinExistence type="predicted"/>
<dbReference type="EMBL" id="AQHN01000083">
    <property type="protein sequence ID" value="ENN85618.1"/>
    <property type="molecule type" value="Genomic_DNA"/>
</dbReference>
<evidence type="ECO:0000259" key="1">
    <source>
        <dbReference type="Pfam" id="PF08241"/>
    </source>
</evidence>
<keyword evidence="3" id="KW-1185">Reference proteome</keyword>
<evidence type="ECO:0000313" key="2">
    <source>
        <dbReference type="EMBL" id="ENN85618.1"/>
    </source>
</evidence>
<reference evidence="2 3" key="1">
    <citation type="journal article" date="2012" name="BMC Genomics">
        <title>Genomic basis of broad host range and environmental adaptability of Rhizobium tropici CIAT 899 and Rhizobium sp. PRF 81 which are used in inoculants for common bean (Phaseolus vulgaris L.).</title>
        <authorList>
            <person name="Ormeno-Orrillo E."/>
            <person name="Menna P."/>
            <person name="Almeida L.G."/>
            <person name="Ollero F.J."/>
            <person name="Nicolas M.F."/>
            <person name="Pains Rodrigues E."/>
            <person name="Shigueyoshi Nakatani A."/>
            <person name="Silva Batista J.S."/>
            <person name="Oliveira Chueire L.M."/>
            <person name="Souza R.C."/>
            <person name="Ribeiro Vasconcelos A.T."/>
            <person name="Megias M."/>
            <person name="Hungria M."/>
            <person name="Martinez-Romero E."/>
        </authorList>
    </citation>
    <scope>NUCLEOTIDE SEQUENCE [LARGE SCALE GENOMIC DNA]</scope>
    <source>
        <strain evidence="2 3">PRF 81</strain>
    </source>
</reference>
<sequence length="284" mass="32365">MDDSRWAFEKEQIDLVAKQAFDWSKGIAHELWFWSRWFETRGLEWTSDFEMRLNAEQPLIPALRALIPADAQGTIDILDVGAGPMTNIGFTHETISLNIRACDPLADFYSQAAAKHGVKRPNETVFAVAEDLGAYFSESSFDIVHCCNALDHSADPVRGIIEMLRIVKRGGSIYLKHHVNEAETENYEGFHQFNFDLRDGRFVIWNKSSYWDVASVLPIHVDVKVHLEDQDIVAVITKLEEFDAAQRLVQFKGRLRQFQHAFISRQTQAAVEQLELTSGGKFAH</sequence>
<protein>
    <submittedName>
        <fullName evidence="2">Methyltransferase type 11</fullName>
    </submittedName>
</protein>
<dbReference type="AlphaFoldDB" id="N6U5S9"/>
<evidence type="ECO:0000313" key="3">
    <source>
        <dbReference type="Proteomes" id="UP000012429"/>
    </source>
</evidence>
<dbReference type="Pfam" id="PF08241">
    <property type="entry name" value="Methyltransf_11"/>
    <property type="match status" value="1"/>
</dbReference>
<dbReference type="InterPro" id="IPR013216">
    <property type="entry name" value="Methyltransf_11"/>
</dbReference>
<accession>N6U5S9</accession>
<feature type="domain" description="Methyltransferase type 11" evidence="1">
    <location>
        <begin position="78"/>
        <end position="174"/>
    </location>
</feature>
<keyword evidence="2" id="KW-0489">Methyltransferase</keyword>
<dbReference type="PATRIC" id="fig|363754.4.peg.4881"/>
<dbReference type="Gene3D" id="3.40.50.150">
    <property type="entry name" value="Vaccinia Virus protein VP39"/>
    <property type="match status" value="1"/>
</dbReference>
<dbReference type="InterPro" id="IPR029063">
    <property type="entry name" value="SAM-dependent_MTases_sf"/>
</dbReference>
<dbReference type="GO" id="GO:0008757">
    <property type="term" value="F:S-adenosylmethionine-dependent methyltransferase activity"/>
    <property type="evidence" value="ECO:0007669"/>
    <property type="project" value="InterPro"/>
</dbReference>
<dbReference type="GO" id="GO:0032259">
    <property type="term" value="P:methylation"/>
    <property type="evidence" value="ECO:0007669"/>
    <property type="project" value="UniProtKB-KW"/>
</dbReference>
<comment type="caution">
    <text evidence="2">The sequence shown here is derived from an EMBL/GenBank/DDBJ whole genome shotgun (WGS) entry which is preliminary data.</text>
</comment>
<dbReference type="CDD" id="cd02440">
    <property type="entry name" value="AdoMet_MTases"/>
    <property type="match status" value="1"/>
</dbReference>
<dbReference type="SUPFAM" id="SSF53335">
    <property type="entry name" value="S-adenosyl-L-methionine-dependent methyltransferases"/>
    <property type="match status" value="1"/>
</dbReference>
<organism evidence="2 3">
    <name type="scientific">Rhizobium freirei PRF 81</name>
    <dbReference type="NCBI Taxonomy" id="363754"/>
    <lineage>
        <taxon>Bacteria</taxon>
        <taxon>Pseudomonadati</taxon>
        <taxon>Pseudomonadota</taxon>
        <taxon>Alphaproteobacteria</taxon>
        <taxon>Hyphomicrobiales</taxon>
        <taxon>Rhizobiaceae</taxon>
        <taxon>Rhizobium/Agrobacterium group</taxon>
        <taxon>Rhizobium</taxon>
    </lineage>
</organism>
<name>N6U5S9_9HYPH</name>
<keyword evidence="2" id="KW-0808">Transferase</keyword>
<gene>
    <name evidence="2" type="ORF">RHSP_82281</name>
</gene>
<dbReference type="STRING" id="363754.RHSP_82281"/>